<dbReference type="Pfam" id="PF14238">
    <property type="entry name" value="DUF4340"/>
    <property type="match status" value="2"/>
</dbReference>
<accession>A0A3B1BI31</accession>
<reference evidence="3" key="1">
    <citation type="submission" date="2018-06" db="EMBL/GenBank/DDBJ databases">
        <authorList>
            <person name="Zhirakovskaya E."/>
        </authorList>
    </citation>
    <scope>NUCLEOTIDE SEQUENCE</scope>
</reference>
<proteinExistence type="predicted"/>
<dbReference type="EMBL" id="UOGC01000057">
    <property type="protein sequence ID" value="VAX17669.1"/>
    <property type="molecule type" value="Genomic_DNA"/>
</dbReference>
<dbReference type="InterPro" id="IPR025641">
    <property type="entry name" value="DUF4340"/>
</dbReference>
<keyword evidence="1" id="KW-0812">Transmembrane</keyword>
<evidence type="ECO:0000259" key="2">
    <source>
        <dbReference type="Pfam" id="PF14238"/>
    </source>
</evidence>
<dbReference type="AlphaFoldDB" id="A0A3B1BI31"/>
<organism evidence="3">
    <name type="scientific">hydrothermal vent metagenome</name>
    <dbReference type="NCBI Taxonomy" id="652676"/>
    <lineage>
        <taxon>unclassified sequences</taxon>
        <taxon>metagenomes</taxon>
        <taxon>ecological metagenomes</taxon>
    </lineage>
</organism>
<sequence>MKYVKSTFIWFIVLVAVAGYSYLDLESTKMEEAKKEEEAKLLPFNTLEVLTLTIENDDSNDKSIELERWDDGWRIVKPIEAKAHSGAVEKFLKNLAASRNDADYVMDPDPTPERLVEFGLANPAVRVTMRVGRDLKPYTVQFGKRAPTMGVAYARLEGRKAVFRVLADARSEANKDMLYFRNKTVLRINPVLVDQFSITRPEGYILAKLPQDGKWGLEKPVKARTDYNKVFEFLGALANAEISEFTEETKANISTYGLDKPTISLVFWKHGDSEPTVRLDIGKRSPEKRGYYCAMSDRDYVFVLPEETINAIPRHADDLRSRDLLYVEKEKLKRIEVHGDGGGWLVLVKGVDNEWRLGDEKGEKVDFNLVTDFIDEMTSARIKEFVTSNLKGLGKYGLEPAVAQLLFWTEGSTAPVSLKVGKKAPSGYVYAFAGAENMVLTVDERVKRLLQTYFRNL</sequence>
<name>A0A3B1BI31_9ZZZZ</name>
<feature type="transmembrane region" description="Helical" evidence="1">
    <location>
        <begin position="7"/>
        <end position="23"/>
    </location>
</feature>
<evidence type="ECO:0000313" key="3">
    <source>
        <dbReference type="EMBL" id="VAX17669.1"/>
    </source>
</evidence>
<gene>
    <name evidence="3" type="ORF">MNBD_NITROSPINAE01-1223</name>
</gene>
<keyword evidence="1" id="KW-1133">Transmembrane helix</keyword>
<feature type="domain" description="DUF4340" evidence="2">
    <location>
        <begin position="73"/>
        <end position="261"/>
    </location>
</feature>
<keyword evidence="1" id="KW-0472">Membrane</keyword>
<protein>
    <recommendedName>
        <fullName evidence="2">DUF4340 domain-containing protein</fullName>
    </recommendedName>
</protein>
<evidence type="ECO:0000256" key="1">
    <source>
        <dbReference type="SAM" id="Phobius"/>
    </source>
</evidence>
<feature type="domain" description="DUF4340" evidence="2">
    <location>
        <begin position="355"/>
        <end position="452"/>
    </location>
</feature>